<accession>A0A8G2E8N3</accession>
<proteinExistence type="predicted"/>
<reference evidence="1 2" key="1">
    <citation type="submission" date="2016-05" db="EMBL/GenBank/DDBJ databases">
        <authorList>
            <consortium name="Pathogen Informatics"/>
        </authorList>
    </citation>
    <scope>NUCLEOTIDE SEQUENCE [LARGE SCALE GENOMIC DNA]</scope>
    <source>
        <strain evidence="1 2">2880STDY5682802</strain>
    </source>
</reference>
<dbReference type="AlphaFoldDB" id="A0A8G2E8N3"/>
<evidence type="ECO:0000313" key="1">
    <source>
        <dbReference type="EMBL" id="SAQ15344.1"/>
    </source>
</evidence>
<organism evidence="1 2">
    <name type="scientific">Raoultella planticola</name>
    <name type="common">Klebsiella planticola</name>
    <dbReference type="NCBI Taxonomy" id="575"/>
    <lineage>
        <taxon>Bacteria</taxon>
        <taxon>Pseudomonadati</taxon>
        <taxon>Pseudomonadota</taxon>
        <taxon>Gammaproteobacteria</taxon>
        <taxon>Enterobacterales</taxon>
        <taxon>Enterobacteriaceae</taxon>
        <taxon>Klebsiella/Raoultella group</taxon>
        <taxon>Raoultella</taxon>
    </lineage>
</organism>
<dbReference type="Proteomes" id="UP000078124">
    <property type="component" value="Unassembled WGS sequence"/>
</dbReference>
<dbReference type="EMBL" id="FLAC01000052">
    <property type="protein sequence ID" value="SAQ15344.1"/>
    <property type="molecule type" value="Genomic_DNA"/>
</dbReference>
<name>A0A8G2E8N3_RAOPL</name>
<dbReference type="RefSeq" id="WP_064386415.1">
    <property type="nucleotide sequence ID" value="NZ_CP172746.1"/>
</dbReference>
<gene>
    <name evidence="1" type="ORF">SAMEA2273876_05630</name>
</gene>
<evidence type="ECO:0000313" key="2">
    <source>
        <dbReference type="Proteomes" id="UP000078124"/>
    </source>
</evidence>
<comment type="caution">
    <text evidence="1">The sequence shown here is derived from an EMBL/GenBank/DDBJ whole genome shotgun (WGS) entry which is preliminary data.</text>
</comment>
<protein>
    <submittedName>
        <fullName evidence="1">Uncharacterized protein</fullName>
    </submittedName>
</protein>
<sequence>MANYVSGNIISQSYVHVNPEWLKKATPQDKKLRINEIEKQITAFAKSRIPFFIGSEVEITVEFSEGSIIAKITAYGKIIPVLGGLVIGYPHFSEGVRTMVKDAHDLGSYINSELLFQTGAKHKSERKSVEARLGVFGIIDRVNAQINDLSLISLRKENSPSITYKKLLQLHGDILSSLDKISENALDDSDEKIAKDMWIEGVSGISLGRSHFKFNLTGDDEVYKMLVAEKQSILDDLKKRQ</sequence>